<proteinExistence type="inferred from homology"/>
<dbReference type="InterPro" id="IPR001394">
    <property type="entry name" value="Peptidase_C19_UCH"/>
</dbReference>
<keyword evidence="11" id="KW-0378">Hydrolase</keyword>
<accession>A0ABP0H3J6</accession>
<dbReference type="InterPro" id="IPR028889">
    <property type="entry name" value="USP"/>
</dbReference>
<keyword evidence="12" id="KW-0788">Thiol protease</keyword>
<evidence type="ECO:0000256" key="12">
    <source>
        <dbReference type="ARBA" id="ARBA00022807"/>
    </source>
</evidence>
<dbReference type="SUPFAM" id="SSF54001">
    <property type="entry name" value="Cysteine proteinases"/>
    <property type="match status" value="1"/>
</dbReference>
<evidence type="ECO:0000256" key="7">
    <source>
        <dbReference type="ARBA" id="ARBA00022553"/>
    </source>
</evidence>
<dbReference type="InterPro" id="IPR036859">
    <property type="entry name" value="CAP-Gly_dom_sf"/>
</dbReference>
<comment type="caution">
    <text evidence="17">The sequence shown here is derived from an EMBL/GenBank/DDBJ whole genome shotgun (WGS) entry which is preliminary data.</text>
</comment>
<feature type="domain" description="CAP-Gly" evidence="16">
    <location>
        <begin position="542"/>
        <end position="575"/>
    </location>
</feature>
<dbReference type="InterPro" id="IPR000938">
    <property type="entry name" value="CAP-Gly_domain"/>
</dbReference>
<evidence type="ECO:0000256" key="13">
    <source>
        <dbReference type="ARBA" id="ARBA00022833"/>
    </source>
</evidence>
<dbReference type="PROSITE" id="PS50235">
    <property type="entry name" value="USP_3"/>
    <property type="match status" value="1"/>
</dbReference>
<feature type="domain" description="USP" evidence="15">
    <location>
        <begin position="633"/>
        <end position="994"/>
    </location>
</feature>
<dbReference type="Gene3D" id="2.30.30.190">
    <property type="entry name" value="CAP Gly-rich-like domain"/>
    <property type="match status" value="3"/>
</dbReference>
<dbReference type="Pfam" id="PF00443">
    <property type="entry name" value="UCH"/>
    <property type="match status" value="1"/>
</dbReference>
<evidence type="ECO:0000259" key="15">
    <source>
        <dbReference type="PROSITE" id="PS50235"/>
    </source>
</evidence>
<dbReference type="PROSITE" id="PS50245">
    <property type="entry name" value="CAP_GLY_2"/>
    <property type="match status" value="2"/>
</dbReference>
<dbReference type="SUPFAM" id="SSF74924">
    <property type="entry name" value="Cap-Gly domain"/>
    <property type="match status" value="3"/>
</dbReference>
<evidence type="ECO:0000256" key="10">
    <source>
        <dbReference type="ARBA" id="ARBA00022786"/>
    </source>
</evidence>
<feature type="region of interest" description="Disordered" evidence="14">
    <location>
        <begin position="454"/>
        <end position="477"/>
    </location>
</feature>
<evidence type="ECO:0000256" key="11">
    <source>
        <dbReference type="ARBA" id="ARBA00022801"/>
    </source>
</evidence>
<comment type="subcellular location">
    <subcellularLocation>
        <location evidence="2">Cytoplasm</location>
        <location evidence="2">Cytoskeleton</location>
        <location evidence="2">Microtubule organizing center</location>
        <location evidence="2">Centrosome</location>
    </subcellularLocation>
    <subcellularLocation>
        <location evidence="3">Cytoplasm</location>
        <location evidence="3">Perinuclear region</location>
    </subcellularLocation>
</comment>
<organism evidence="17 18">
    <name type="scientific">Clavelina lepadiformis</name>
    <name type="common">Light-bulb sea squirt</name>
    <name type="synonym">Ascidia lepadiformis</name>
    <dbReference type="NCBI Taxonomy" id="159417"/>
    <lineage>
        <taxon>Eukaryota</taxon>
        <taxon>Metazoa</taxon>
        <taxon>Chordata</taxon>
        <taxon>Tunicata</taxon>
        <taxon>Ascidiacea</taxon>
        <taxon>Aplousobranchia</taxon>
        <taxon>Clavelinidae</taxon>
        <taxon>Clavelina</taxon>
    </lineage>
</organism>
<protein>
    <recommendedName>
        <fullName evidence="5">ubiquitinyl hydrolase 1</fullName>
        <ecNumber evidence="5">3.4.19.12</ecNumber>
    </recommendedName>
</protein>
<keyword evidence="10" id="KW-0833">Ubl conjugation pathway</keyword>
<keyword evidence="6" id="KW-0963">Cytoplasm</keyword>
<dbReference type="Proteomes" id="UP001642483">
    <property type="component" value="Unassembled WGS sequence"/>
</dbReference>
<evidence type="ECO:0000256" key="3">
    <source>
        <dbReference type="ARBA" id="ARBA00004556"/>
    </source>
</evidence>
<feature type="region of interest" description="Disordered" evidence="14">
    <location>
        <begin position="193"/>
        <end position="240"/>
    </location>
</feature>
<dbReference type="PANTHER" id="PTHR11830">
    <property type="entry name" value="40S RIBOSOMAL PROTEIN S3A"/>
    <property type="match status" value="1"/>
</dbReference>
<feature type="domain" description="CAP-Gly" evidence="16">
    <location>
        <begin position="140"/>
        <end position="184"/>
    </location>
</feature>
<dbReference type="Pfam" id="PF01302">
    <property type="entry name" value="CAP_GLY"/>
    <property type="match status" value="3"/>
</dbReference>
<evidence type="ECO:0000313" key="18">
    <source>
        <dbReference type="Proteomes" id="UP001642483"/>
    </source>
</evidence>
<gene>
    <name evidence="17" type="ORF">CVLEPA_LOCUS30375</name>
</gene>
<name>A0ABP0H3J6_CLALP</name>
<comment type="catalytic activity">
    <reaction evidence="1">
        <text>Thiol-dependent hydrolysis of ester, thioester, amide, peptide and isopeptide bonds formed by the C-terminal Gly of ubiquitin (a 76-residue protein attached to proteins as an intracellular targeting signal).</text>
        <dbReference type="EC" id="3.4.19.12"/>
    </reaction>
</comment>
<comment type="similarity">
    <text evidence="4">Belongs to the peptidase C19 family.</text>
</comment>
<evidence type="ECO:0000256" key="14">
    <source>
        <dbReference type="SAM" id="MobiDB-lite"/>
    </source>
</evidence>
<dbReference type="InterPro" id="IPR038765">
    <property type="entry name" value="Papain-like_cys_pep_sf"/>
</dbReference>
<dbReference type="EC" id="3.4.19.12" evidence="5"/>
<evidence type="ECO:0000256" key="8">
    <source>
        <dbReference type="ARBA" id="ARBA00022670"/>
    </source>
</evidence>
<evidence type="ECO:0000313" key="17">
    <source>
        <dbReference type="EMBL" id="CAK8697095.1"/>
    </source>
</evidence>
<dbReference type="Gene3D" id="3.90.70.10">
    <property type="entry name" value="Cysteine proteinases"/>
    <property type="match status" value="1"/>
</dbReference>
<evidence type="ECO:0000256" key="9">
    <source>
        <dbReference type="ARBA" id="ARBA00022723"/>
    </source>
</evidence>
<evidence type="ECO:0000256" key="2">
    <source>
        <dbReference type="ARBA" id="ARBA00004300"/>
    </source>
</evidence>
<evidence type="ECO:0000256" key="1">
    <source>
        <dbReference type="ARBA" id="ARBA00000707"/>
    </source>
</evidence>
<dbReference type="SMART" id="SM01052">
    <property type="entry name" value="CAP_GLY"/>
    <property type="match status" value="3"/>
</dbReference>
<evidence type="ECO:0000259" key="16">
    <source>
        <dbReference type="PROSITE" id="PS50245"/>
    </source>
</evidence>
<evidence type="ECO:0000256" key="4">
    <source>
        <dbReference type="ARBA" id="ARBA00009085"/>
    </source>
</evidence>
<evidence type="ECO:0000256" key="6">
    <source>
        <dbReference type="ARBA" id="ARBA00022490"/>
    </source>
</evidence>
<reference evidence="17 18" key="1">
    <citation type="submission" date="2024-02" db="EMBL/GenBank/DDBJ databases">
        <authorList>
            <person name="Daric V."/>
            <person name="Darras S."/>
        </authorList>
    </citation>
    <scope>NUCLEOTIDE SEQUENCE [LARGE SCALE GENOMIC DNA]</scope>
</reference>
<keyword evidence="13" id="KW-0862">Zinc</keyword>
<keyword evidence="8" id="KW-0645">Protease</keyword>
<sequence length="1000" mass="113099">MARRQDLEYTRNLILIRDLCLSRPVYDPRSRKYDAFAGISDCLKGTIMQEVLTASYQSNRLVCSELDSGELIECDESDVEVISEETMELLIAISNCRERFEIYKNKDRLVDGLEMQEGCDVLVKLPANAGEAIGKLRYKGGLHNKLGTYFGIELINAKGKGNTNGAINKARYFSCADDCGIFLPLNKVMSREYNQQRTPIPAPRRSTYKAQRPPPKPPIMSSSNQSSFRSSGSSNSVSSRPIECEPVVGVTDEELGQLEIHIGMKVCIFTEVNGSESQECGTVKFIGRLPNELPTSEIYVGIDLVNPVGNGRGVFNKRHLFKTKANHAALVPLSGVLPASTFDITPALVANGMQTSAAAQPESDRSLRQELINGASHSAGLAQSSQYKGFRNQRQNNMGREEAYGINGNDYLEPIRPAMNARAFERPQPVGGAITDIDDELSSQVDIYGGVSSRYLSSDQDRRPSHQPLYPPGMAPRQNGLKIQTPQFTGHQVENMSSLEIGSMVQVMEELKVLGEYEYIGPVYGVIKWIGYIREMGNDLMAGVELESPIAGFSTGVLNGQNYFDCIPDRGVFVKMKNCQKDPRFLAATEVSRAPMPVAKLPLHNFGDYNATSLPGRIPPPSKLTNDMIGKEKGIQGHHNSCYLDSTLFSMFAYSYCLDTILFRKKNSSDLEQYQHVQQVLKEDIVNPLRKRNFVRADRIMLLRELLDELGSVTGLTNEEKDPEEFLQTLLNHVFKAEPLFELRQGDSDHIQECYFYQIFLDKDEKMVLPSTQLLIEQSFLASDLKFRDVPTCLILQMPRFGKDYKMYNRVRPSLTLDVTDMVEKLPRSCTVCGGLAEYECKQCSIERSMQEHISSYCDQCAKICHQHPMRRQHGYKKIEVCDEYRSYVAQEGEMPVERNILELYAVVCIQTSHYVSFAKCGYGRDAKWCFFDSMADRVGEQTGYNIPEVTYCEKFEEWLLMDQSKLLEMDQREMPDHMRRLLCDAYMCLYQSREMMRFS</sequence>
<keyword evidence="18" id="KW-1185">Reference proteome</keyword>
<keyword evidence="9" id="KW-0479">Metal-binding</keyword>
<feature type="compositionally biased region" description="Low complexity" evidence="14">
    <location>
        <begin position="221"/>
        <end position="239"/>
    </location>
</feature>
<evidence type="ECO:0000256" key="5">
    <source>
        <dbReference type="ARBA" id="ARBA00012759"/>
    </source>
</evidence>
<keyword evidence="7" id="KW-0597">Phosphoprotein</keyword>
<dbReference type="EMBL" id="CAWYQH010000163">
    <property type="protein sequence ID" value="CAK8697095.1"/>
    <property type="molecule type" value="Genomic_DNA"/>
</dbReference>